<gene>
    <name evidence="10" type="ORF">SAMN02745191_0955</name>
</gene>
<sequence length="398" mass="43350">MNFLETCRIVVLNLLENKFKVFLTSLGIFVGTMTIIMVIAIGKGGEKQVLDQFTGLSAETVYVNLNYEKFDAENADKLEKLTLDHVNQIKAESVSIVDIYLLNSSYKEVTIANKNEYVEINAVSENYDKVSNLEIEFGEELNEEDQLSGKNVVVIGGKLAQKYYGVSEAAIGENIKIGNNLYKIKGVLKGKGDGIQGLNPDSSIFLPYETGKKIIGDSGIPRIIGLSDSIDNIGKTKKEIMSTLNYMLDDATFYMIDDAGSRIEAALSSAKTMNVLLISVGMIVFIVGGIGIMNVLFLSVRERTREIGILKALGSQNNEILQQFILESAIISCIGGLAGVIVSQFVFPILTMTNVAVVDTIEGKVMAFAFAVVTGTLFGIYPAYKASKLKPIEALLVE</sequence>
<dbReference type="GO" id="GO:0005886">
    <property type="term" value="C:plasma membrane"/>
    <property type="evidence" value="ECO:0007669"/>
    <property type="project" value="UniProtKB-SubCell"/>
</dbReference>
<feature type="domain" description="ABC3 transporter permease C-terminal" evidence="8">
    <location>
        <begin position="279"/>
        <end position="391"/>
    </location>
</feature>
<keyword evidence="11" id="KW-1185">Reference proteome</keyword>
<keyword evidence="5 7" id="KW-0472">Membrane</keyword>
<name>A0A1T4LLY0_9FIRM</name>
<protein>
    <submittedName>
        <fullName evidence="10">Putative ABC transport system permease protein</fullName>
    </submittedName>
</protein>
<evidence type="ECO:0000256" key="4">
    <source>
        <dbReference type="ARBA" id="ARBA00022989"/>
    </source>
</evidence>
<evidence type="ECO:0000256" key="1">
    <source>
        <dbReference type="ARBA" id="ARBA00004651"/>
    </source>
</evidence>
<evidence type="ECO:0000256" key="6">
    <source>
        <dbReference type="ARBA" id="ARBA00038076"/>
    </source>
</evidence>
<feature type="transmembrane region" description="Helical" evidence="7">
    <location>
        <begin position="21"/>
        <end position="42"/>
    </location>
</feature>
<evidence type="ECO:0000256" key="2">
    <source>
        <dbReference type="ARBA" id="ARBA00022475"/>
    </source>
</evidence>
<dbReference type="PANTHER" id="PTHR30572">
    <property type="entry name" value="MEMBRANE COMPONENT OF TRANSPORTER-RELATED"/>
    <property type="match status" value="1"/>
</dbReference>
<reference evidence="11" key="1">
    <citation type="submission" date="2017-02" db="EMBL/GenBank/DDBJ databases">
        <authorList>
            <person name="Varghese N."/>
            <person name="Submissions S."/>
        </authorList>
    </citation>
    <scope>NUCLEOTIDE SEQUENCE [LARGE SCALE GENOMIC DNA]</scope>
    <source>
        <strain evidence="11">ATCC 25662</strain>
    </source>
</reference>
<dbReference type="InterPro" id="IPR025857">
    <property type="entry name" value="MacB_PCD"/>
</dbReference>
<evidence type="ECO:0000313" key="11">
    <source>
        <dbReference type="Proteomes" id="UP000243297"/>
    </source>
</evidence>
<dbReference type="OrthoDB" id="9770036at2"/>
<comment type="similarity">
    <text evidence="6">Belongs to the ABC-4 integral membrane protein family.</text>
</comment>
<evidence type="ECO:0000259" key="9">
    <source>
        <dbReference type="Pfam" id="PF12704"/>
    </source>
</evidence>
<evidence type="ECO:0000256" key="5">
    <source>
        <dbReference type="ARBA" id="ARBA00023136"/>
    </source>
</evidence>
<comment type="subcellular location">
    <subcellularLocation>
        <location evidence="1">Cell membrane</location>
        <topology evidence="1">Multi-pass membrane protein</topology>
    </subcellularLocation>
</comment>
<dbReference type="PANTHER" id="PTHR30572:SF4">
    <property type="entry name" value="ABC TRANSPORTER PERMEASE YTRF"/>
    <property type="match status" value="1"/>
</dbReference>
<evidence type="ECO:0000313" key="10">
    <source>
        <dbReference type="EMBL" id="SJZ55626.1"/>
    </source>
</evidence>
<evidence type="ECO:0000259" key="8">
    <source>
        <dbReference type="Pfam" id="PF02687"/>
    </source>
</evidence>
<dbReference type="InterPro" id="IPR003838">
    <property type="entry name" value="ABC3_permease_C"/>
</dbReference>
<proteinExistence type="inferred from homology"/>
<feature type="transmembrane region" description="Helical" evidence="7">
    <location>
        <begin position="320"/>
        <end position="345"/>
    </location>
</feature>
<dbReference type="GO" id="GO:0022857">
    <property type="term" value="F:transmembrane transporter activity"/>
    <property type="evidence" value="ECO:0007669"/>
    <property type="project" value="TreeGrafter"/>
</dbReference>
<feature type="transmembrane region" description="Helical" evidence="7">
    <location>
        <begin position="275"/>
        <end position="300"/>
    </location>
</feature>
<keyword evidence="4 7" id="KW-1133">Transmembrane helix</keyword>
<keyword evidence="2" id="KW-1003">Cell membrane</keyword>
<dbReference type="Proteomes" id="UP000243297">
    <property type="component" value="Unassembled WGS sequence"/>
</dbReference>
<dbReference type="Pfam" id="PF02687">
    <property type="entry name" value="FtsX"/>
    <property type="match status" value="1"/>
</dbReference>
<keyword evidence="3 7" id="KW-0812">Transmembrane</keyword>
<dbReference type="InterPro" id="IPR050250">
    <property type="entry name" value="Macrolide_Exporter_MacB"/>
</dbReference>
<dbReference type="STRING" id="118967.SAMN02745191_0955"/>
<dbReference type="RefSeq" id="WP_078711380.1">
    <property type="nucleotide sequence ID" value="NZ_FUWY01000002.1"/>
</dbReference>
<feature type="domain" description="MacB-like periplasmic core" evidence="9">
    <location>
        <begin position="22"/>
        <end position="239"/>
    </location>
</feature>
<dbReference type="AlphaFoldDB" id="A0A1T4LLY0"/>
<dbReference type="EMBL" id="FUWY01000002">
    <property type="protein sequence ID" value="SJZ55626.1"/>
    <property type="molecule type" value="Genomic_DNA"/>
</dbReference>
<feature type="transmembrane region" description="Helical" evidence="7">
    <location>
        <begin position="365"/>
        <end position="384"/>
    </location>
</feature>
<dbReference type="Pfam" id="PF12704">
    <property type="entry name" value="MacB_PCD"/>
    <property type="match status" value="1"/>
</dbReference>
<evidence type="ECO:0000256" key="7">
    <source>
        <dbReference type="SAM" id="Phobius"/>
    </source>
</evidence>
<evidence type="ECO:0000256" key="3">
    <source>
        <dbReference type="ARBA" id="ARBA00022692"/>
    </source>
</evidence>
<accession>A0A1T4LLY0</accession>
<organism evidence="10 11">
    <name type="scientific">Anaerorhabdus furcosa</name>
    <dbReference type="NCBI Taxonomy" id="118967"/>
    <lineage>
        <taxon>Bacteria</taxon>
        <taxon>Bacillati</taxon>
        <taxon>Bacillota</taxon>
        <taxon>Erysipelotrichia</taxon>
        <taxon>Erysipelotrichales</taxon>
        <taxon>Erysipelotrichaceae</taxon>
        <taxon>Anaerorhabdus</taxon>
    </lineage>
</organism>